<protein>
    <recommendedName>
        <fullName evidence="8">Cation-transporting P-type ATPase C-terminal domain-containing protein</fullName>
    </recommendedName>
</protein>
<comment type="subcellular location">
    <subcellularLocation>
        <location evidence="1">Membrane</location>
    </subcellularLocation>
</comment>
<dbReference type="Pfam" id="PF00702">
    <property type="entry name" value="Hydrolase"/>
    <property type="match status" value="1"/>
</dbReference>
<evidence type="ECO:0000313" key="7">
    <source>
        <dbReference type="Proteomes" id="UP000094569"/>
    </source>
</evidence>
<dbReference type="PANTHER" id="PTHR43520">
    <property type="entry name" value="ATP7, ISOFORM B"/>
    <property type="match status" value="1"/>
</dbReference>
<name>A0A1E3BQF4_ASPCR</name>
<keyword evidence="7" id="KW-1185">Reference proteome</keyword>
<reference evidence="6 7" key="1">
    <citation type="journal article" date="2016" name="BMC Genomics">
        <title>Comparative genomic and transcriptomic analyses of the Fuzhuan brick tea-fermentation fungus Aspergillus cristatus.</title>
        <authorList>
            <person name="Ge Y."/>
            <person name="Wang Y."/>
            <person name="Liu Y."/>
            <person name="Tan Y."/>
            <person name="Ren X."/>
            <person name="Zhang X."/>
            <person name="Hyde K.D."/>
            <person name="Liu Y."/>
            <person name="Liu Z."/>
        </authorList>
    </citation>
    <scope>NUCLEOTIDE SEQUENCE [LARGE SCALE GENOMIC DNA]</scope>
    <source>
        <strain evidence="6 7">GZAAS20.1005</strain>
    </source>
</reference>
<dbReference type="OrthoDB" id="158672at2759"/>
<dbReference type="InterPro" id="IPR023299">
    <property type="entry name" value="ATPase_P-typ_cyto_dom_N"/>
</dbReference>
<dbReference type="GO" id="GO:0043682">
    <property type="term" value="F:P-type divalent copper transporter activity"/>
    <property type="evidence" value="ECO:0007669"/>
    <property type="project" value="TreeGrafter"/>
</dbReference>
<dbReference type="GO" id="GO:0055070">
    <property type="term" value="P:copper ion homeostasis"/>
    <property type="evidence" value="ECO:0007669"/>
    <property type="project" value="TreeGrafter"/>
</dbReference>
<dbReference type="InterPro" id="IPR001757">
    <property type="entry name" value="P_typ_ATPase"/>
</dbReference>
<dbReference type="Gene3D" id="3.40.50.1000">
    <property type="entry name" value="HAD superfamily/HAD-like"/>
    <property type="match status" value="1"/>
</dbReference>
<dbReference type="InterPro" id="IPR023214">
    <property type="entry name" value="HAD_sf"/>
</dbReference>
<sequence length="169" mass="18098">MEYRAAPLGRARHSVGNYVNAASTRPDSTTTSTPPWELAIMLAVADPIRPKAKNILQALRDRKIAVWMISGGNPTTAHAVDKIVGIPPENIIAGVLPEQKADKIQYLEKTLHRTGTTSKRALIAMVGDGINDSPALTVADVGIAIGSGSDIAISSDEFVCLHHKNQPWD</sequence>
<evidence type="ECO:0000256" key="5">
    <source>
        <dbReference type="ARBA" id="ARBA00023136"/>
    </source>
</evidence>
<dbReference type="VEuPathDB" id="FungiDB:SI65_00781"/>
<dbReference type="GO" id="GO:0005507">
    <property type="term" value="F:copper ion binding"/>
    <property type="evidence" value="ECO:0007669"/>
    <property type="project" value="TreeGrafter"/>
</dbReference>
<evidence type="ECO:0000256" key="2">
    <source>
        <dbReference type="ARBA" id="ARBA00022692"/>
    </source>
</evidence>
<proteinExistence type="predicted"/>
<organism evidence="6 7">
    <name type="scientific">Aspergillus cristatus</name>
    <name type="common">Chinese Fuzhuan brick tea-fermentation fungus</name>
    <name type="synonym">Eurotium cristatum</name>
    <dbReference type="NCBI Taxonomy" id="573508"/>
    <lineage>
        <taxon>Eukaryota</taxon>
        <taxon>Fungi</taxon>
        <taxon>Dikarya</taxon>
        <taxon>Ascomycota</taxon>
        <taxon>Pezizomycotina</taxon>
        <taxon>Eurotiomycetes</taxon>
        <taxon>Eurotiomycetidae</taxon>
        <taxon>Eurotiales</taxon>
        <taxon>Aspergillaceae</taxon>
        <taxon>Aspergillus</taxon>
        <taxon>Aspergillus subgen. Aspergillus</taxon>
    </lineage>
</organism>
<keyword evidence="4" id="KW-1133">Transmembrane helix</keyword>
<evidence type="ECO:0000256" key="3">
    <source>
        <dbReference type="ARBA" id="ARBA00022967"/>
    </source>
</evidence>
<dbReference type="GO" id="GO:0016020">
    <property type="term" value="C:membrane"/>
    <property type="evidence" value="ECO:0007669"/>
    <property type="project" value="UniProtKB-SubCell"/>
</dbReference>
<dbReference type="InterPro" id="IPR036412">
    <property type="entry name" value="HAD-like_sf"/>
</dbReference>
<evidence type="ECO:0000313" key="6">
    <source>
        <dbReference type="EMBL" id="ODM23192.1"/>
    </source>
</evidence>
<evidence type="ECO:0000256" key="1">
    <source>
        <dbReference type="ARBA" id="ARBA00004370"/>
    </source>
</evidence>
<keyword evidence="3" id="KW-1278">Translocase</keyword>
<dbReference type="Proteomes" id="UP000094569">
    <property type="component" value="Unassembled WGS sequence"/>
</dbReference>
<keyword evidence="2" id="KW-0812">Transmembrane</keyword>
<dbReference type="PRINTS" id="PR00119">
    <property type="entry name" value="CATATPASE"/>
</dbReference>
<dbReference type="GO" id="GO:0016887">
    <property type="term" value="F:ATP hydrolysis activity"/>
    <property type="evidence" value="ECO:0007669"/>
    <property type="project" value="InterPro"/>
</dbReference>
<accession>A0A1E3BQF4</accession>
<evidence type="ECO:0000256" key="4">
    <source>
        <dbReference type="ARBA" id="ARBA00022989"/>
    </source>
</evidence>
<evidence type="ECO:0008006" key="8">
    <source>
        <dbReference type="Google" id="ProtNLM"/>
    </source>
</evidence>
<dbReference type="AlphaFoldDB" id="A0A1E3BQF4"/>
<dbReference type="PANTHER" id="PTHR43520:SF32">
    <property type="entry name" value="COPPER RESISTANCE P-TYPE ATPASE (EUROFUNG)"/>
    <property type="match status" value="1"/>
</dbReference>
<dbReference type="Gene3D" id="3.40.1110.10">
    <property type="entry name" value="Calcium-transporting ATPase, cytoplasmic domain N"/>
    <property type="match status" value="1"/>
</dbReference>
<dbReference type="EMBL" id="JXNT01000001">
    <property type="protein sequence ID" value="ODM23192.1"/>
    <property type="molecule type" value="Genomic_DNA"/>
</dbReference>
<gene>
    <name evidence="6" type="ORF">SI65_00781</name>
</gene>
<dbReference type="NCBIfam" id="TIGR01494">
    <property type="entry name" value="ATPase_P-type"/>
    <property type="match status" value="1"/>
</dbReference>
<comment type="caution">
    <text evidence="6">The sequence shown here is derived from an EMBL/GenBank/DDBJ whole genome shotgun (WGS) entry which is preliminary data.</text>
</comment>
<dbReference type="STRING" id="573508.A0A1E3BQF4"/>
<dbReference type="SUPFAM" id="SSF56784">
    <property type="entry name" value="HAD-like"/>
    <property type="match status" value="1"/>
</dbReference>
<keyword evidence="5" id="KW-0472">Membrane</keyword>
<dbReference type="GO" id="GO:0005524">
    <property type="term" value="F:ATP binding"/>
    <property type="evidence" value="ECO:0007669"/>
    <property type="project" value="InterPro"/>
</dbReference>